<dbReference type="PANTHER" id="PTHR34145">
    <property type="entry name" value="OS02G0105600 PROTEIN"/>
    <property type="match status" value="1"/>
</dbReference>
<dbReference type="Gene3D" id="1.20.1280.50">
    <property type="match status" value="1"/>
</dbReference>
<dbReference type="InterPro" id="IPR001810">
    <property type="entry name" value="F-box_dom"/>
</dbReference>
<dbReference type="InterPro" id="IPR002156">
    <property type="entry name" value="RNaseH_domain"/>
</dbReference>
<dbReference type="Pfam" id="PF13456">
    <property type="entry name" value="RVT_3"/>
    <property type="match status" value="1"/>
</dbReference>
<dbReference type="Proteomes" id="UP000796880">
    <property type="component" value="Unassembled WGS sequence"/>
</dbReference>
<dbReference type="GO" id="GO:0003676">
    <property type="term" value="F:nucleic acid binding"/>
    <property type="evidence" value="ECO:0007669"/>
    <property type="project" value="InterPro"/>
</dbReference>
<name>A0A8K0DS97_9ROSA</name>
<dbReference type="InterPro" id="IPR053772">
    <property type="entry name" value="At1g61320/At1g61330-like"/>
</dbReference>
<dbReference type="EMBL" id="VOIH02000010">
    <property type="protein sequence ID" value="KAF3435756.1"/>
    <property type="molecule type" value="Genomic_DNA"/>
</dbReference>
<dbReference type="AlphaFoldDB" id="A0A8K0DS97"/>
<evidence type="ECO:0000259" key="1">
    <source>
        <dbReference type="PROSITE" id="PS50181"/>
    </source>
</evidence>
<dbReference type="InterPro" id="IPR032675">
    <property type="entry name" value="LRR_dom_sf"/>
</dbReference>
<dbReference type="Gene3D" id="3.80.10.10">
    <property type="entry name" value="Ribonuclease Inhibitor"/>
    <property type="match status" value="1"/>
</dbReference>
<dbReference type="PROSITE" id="PS50181">
    <property type="entry name" value="FBOX"/>
    <property type="match status" value="1"/>
</dbReference>
<evidence type="ECO:0000313" key="3">
    <source>
        <dbReference type="Proteomes" id="UP000796880"/>
    </source>
</evidence>
<dbReference type="Pfam" id="PF23622">
    <property type="entry name" value="LRR_At1g61320_AtMIF1"/>
    <property type="match status" value="1"/>
</dbReference>
<dbReference type="GO" id="GO:0004523">
    <property type="term" value="F:RNA-DNA hybrid ribonuclease activity"/>
    <property type="evidence" value="ECO:0007669"/>
    <property type="project" value="InterPro"/>
</dbReference>
<dbReference type="InterPro" id="IPR055357">
    <property type="entry name" value="LRR_At1g61320_AtMIF1"/>
</dbReference>
<organism evidence="2 3">
    <name type="scientific">Rhamnella rubrinervis</name>
    <dbReference type="NCBI Taxonomy" id="2594499"/>
    <lineage>
        <taxon>Eukaryota</taxon>
        <taxon>Viridiplantae</taxon>
        <taxon>Streptophyta</taxon>
        <taxon>Embryophyta</taxon>
        <taxon>Tracheophyta</taxon>
        <taxon>Spermatophyta</taxon>
        <taxon>Magnoliopsida</taxon>
        <taxon>eudicotyledons</taxon>
        <taxon>Gunneridae</taxon>
        <taxon>Pentapetalae</taxon>
        <taxon>rosids</taxon>
        <taxon>fabids</taxon>
        <taxon>Rosales</taxon>
        <taxon>Rhamnaceae</taxon>
        <taxon>rhamnoid group</taxon>
        <taxon>Rhamneae</taxon>
        <taxon>Rhamnella</taxon>
    </lineage>
</organism>
<dbReference type="InterPro" id="IPR036047">
    <property type="entry name" value="F-box-like_dom_sf"/>
</dbReference>
<reference evidence="2" key="1">
    <citation type="submission" date="2020-03" db="EMBL/GenBank/DDBJ databases">
        <title>A high-quality chromosome-level genome assembly of a woody plant with both climbing and erect habits, Rhamnella rubrinervis.</title>
        <authorList>
            <person name="Lu Z."/>
            <person name="Yang Y."/>
            <person name="Zhu X."/>
            <person name="Sun Y."/>
        </authorList>
    </citation>
    <scope>NUCLEOTIDE SEQUENCE</scope>
    <source>
        <strain evidence="2">BYM</strain>
        <tissue evidence="2">Leaf</tissue>
    </source>
</reference>
<gene>
    <name evidence="2" type="ORF">FNV43_RR22848</name>
</gene>
<feature type="domain" description="F-box" evidence="1">
    <location>
        <begin position="289"/>
        <end position="325"/>
    </location>
</feature>
<dbReference type="SUPFAM" id="SSF81383">
    <property type="entry name" value="F-box domain"/>
    <property type="match status" value="1"/>
</dbReference>
<comment type="caution">
    <text evidence="2">The sequence shown here is derived from an EMBL/GenBank/DDBJ whole genome shotgun (WGS) entry which is preliminary data.</text>
</comment>
<protein>
    <recommendedName>
        <fullName evidence="1">F-box domain-containing protein</fullName>
    </recommendedName>
</protein>
<evidence type="ECO:0000313" key="2">
    <source>
        <dbReference type="EMBL" id="KAF3435756.1"/>
    </source>
</evidence>
<sequence length="840" mass="96308">MRAASKEIIKHRIANEVKPIWNLLRKSRIHERLKVNLWRMVIEVLLIRKQIVIRLGHEDSMCGFHGEGWNRGKINLLGIIKRFNLALEEFIMLKATEKQQCSATSSSNFVSWIPPPTGWIKVNMDVTHSERGSVAAMVVRNEDGKLLLLSSTLTSCRSSFEAEFKALNWVAAFAEARNWKQVCWEVDVMEVVKTIKATKEPTNCILFPLIVVYLGMNSLENILSCVLDMLTAEQACAAVTHLSIDYLLLLMDSCGKFPTLSTNPLLLVGKRVGERCSRSSNKRRMQKDLDRISQLPEEILVLILCWLSVDEAARTSVLSRRWGKLWMRTILATPRLEFNCMKKSKLVLRHPSETSDSERYEYANLVNKATKLHTAPTLEEFAVAFPFNSKNSKDIDRWVEFAAEKQVKKLKLDFSVKVCHDDDSYNGFLASQESNKGLYRLRDLYLRGVDVVDKAMSCVFSSSPFLERLCVIGSRQLHILEVASPNLNYLEIIGCKNLQLLNISAPNLRKIKLILGEALLGIDSVSAPDLSHVSLYLRYMSNDIFGLFNCIQNLLERFSQVKKKFSLRLSCDIFCEIARIIDLRHQFPELSNVEHLKLSIMNPWPWWYFVGLEWAQGLLWPCALVKAAPLLHKLSIELIHRRHQFAVRHFNFKWMDEDIPEKVKAKADIRHSHRHLKVVELVGFTGCRNDIELVLHLLEIAVSLEKVIISVCLPSSSEHGHIMRYEENPFAEQFQQCAQLLKKTRPDFANVYHFCHIFLAHCLHLRCVTEEFDFAGAKFRSTPVCLADYSMWSVCFHQPANLPRSFCKDKGSMPFYRSIAYALLNCSALLECCVKGNRSS</sequence>
<keyword evidence="3" id="KW-1185">Reference proteome</keyword>
<accession>A0A8K0DS97</accession>
<dbReference type="PANTHER" id="PTHR34145:SF68">
    <property type="entry name" value="FBD DOMAIN-CONTAINING PROTEIN"/>
    <property type="match status" value="1"/>
</dbReference>
<dbReference type="Pfam" id="PF00646">
    <property type="entry name" value="F-box"/>
    <property type="match status" value="1"/>
</dbReference>
<proteinExistence type="predicted"/>
<dbReference type="OrthoDB" id="1552162at2759"/>